<feature type="domain" description="Putative DnaT-like" evidence="1">
    <location>
        <begin position="12"/>
        <end position="81"/>
    </location>
</feature>
<protein>
    <recommendedName>
        <fullName evidence="1">Putative DnaT-like domain-containing protein</fullName>
    </recommendedName>
</protein>
<dbReference type="Proteomes" id="UP000091929">
    <property type="component" value="Unassembled WGS sequence"/>
</dbReference>
<proteinExistence type="predicted"/>
<gene>
    <name evidence="3" type="ORF">AMQ22_00197</name>
    <name evidence="2" type="ORF">APG11_00844</name>
</gene>
<accession>A0A150J8I1</accession>
<organism evidence="2 5">
    <name type="scientific">Candidatus Methanofastidiosum methylothiophilum</name>
    <dbReference type="NCBI Taxonomy" id="1705564"/>
    <lineage>
        <taxon>Archaea</taxon>
        <taxon>Methanobacteriati</taxon>
        <taxon>Methanobacteriota</taxon>
        <taxon>Stenosarchaea group</taxon>
        <taxon>Candidatus Methanofastidiosia</taxon>
        <taxon>Candidatus Methanofastidiosales</taxon>
        <taxon>Candidatus Methanofastidiosaceae</taxon>
        <taxon>Candidatus Methanofastidiosum</taxon>
    </lineage>
</organism>
<evidence type="ECO:0000313" key="3">
    <source>
        <dbReference type="EMBL" id="KYC53526.1"/>
    </source>
</evidence>
<dbReference type="Proteomes" id="UP000075398">
    <property type="component" value="Unassembled WGS sequence"/>
</dbReference>
<dbReference type="EMBL" id="LNGC01000004">
    <property type="protein sequence ID" value="KYC53526.1"/>
    <property type="molecule type" value="Genomic_DNA"/>
</dbReference>
<name>A0A150IS59_9EURY</name>
<accession>A0A150IS59</accession>
<evidence type="ECO:0000313" key="4">
    <source>
        <dbReference type="Proteomes" id="UP000075398"/>
    </source>
</evidence>
<evidence type="ECO:0000313" key="2">
    <source>
        <dbReference type="EMBL" id="KYC47869.1"/>
    </source>
</evidence>
<dbReference type="AlphaFoldDB" id="A0A150IS59"/>
<reference evidence="4 5" key="1">
    <citation type="journal article" date="2016" name="ISME J.">
        <title>Chasing the elusive Euryarchaeota class WSA2: genomes reveal a uniquely fastidious methyl-reducing methanogen.</title>
        <authorList>
            <person name="Nobu M.K."/>
            <person name="Narihiro T."/>
            <person name="Kuroda K."/>
            <person name="Mei R."/>
            <person name="Liu W.T."/>
        </authorList>
    </citation>
    <scope>NUCLEOTIDE SEQUENCE [LARGE SCALE GENOMIC DNA]</scope>
    <source>
        <strain evidence="2">B15fssc0709_Meth_Bin003</strain>
        <strain evidence="3">U1lsi0528_Bin055</strain>
    </source>
</reference>
<dbReference type="InterPro" id="IPR046787">
    <property type="entry name" value="DnaT_2"/>
</dbReference>
<comment type="caution">
    <text evidence="2">The sequence shown here is derived from an EMBL/GenBank/DDBJ whole genome shotgun (WGS) entry which is preliminary data.</text>
</comment>
<dbReference type="EMBL" id="LNGF01000015">
    <property type="protein sequence ID" value="KYC47869.1"/>
    <property type="molecule type" value="Genomic_DNA"/>
</dbReference>
<evidence type="ECO:0000259" key="1">
    <source>
        <dbReference type="Pfam" id="PF20557"/>
    </source>
</evidence>
<dbReference type="Pfam" id="PF20557">
    <property type="entry name" value="DnaT_2"/>
    <property type="match status" value="1"/>
</dbReference>
<sequence length="147" mass="16636">MALPAIKVDVAAADANSYITLTEADDILAGETVWDGLTNDQKTSYILQAAQLLDAREFVGEKYSTDQALEFPRNFQVNGEGTPFIHWVVKFEQTRIALWLAKEYGGQIDVNEIDLDEIRLKFNNNLLGYRFNFINGFVSKSRLVVKE</sequence>
<evidence type="ECO:0000313" key="5">
    <source>
        <dbReference type="Proteomes" id="UP000091929"/>
    </source>
</evidence>